<name>A0A1I4GQV4_9FIRM</name>
<gene>
    <name evidence="2" type="ORF">SAMN04490355_100166</name>
</gene>
<dbReference type="Pfam" id="PF08984">
    <property type="entry name" value="DUF1858"/>
    <property type="match status" value="1"/>
</dbReference>
<dbReference type="NCBIfam" id="TIGR03980">
    <property type="entry name" value="prismane_assoc"/>
    <property type="match status" value="1"/>
</dbReference>
<reference evidence="3" key="1">
    <citation type="submission" date="2016-10" db="EMBL/GenBank/DDBJ databases">
        <authorList>
            <person name="Varghese N."/>
            <person name="Submissions S."/>
        </authorList>
    </citation>
    <scope>NUCLEOTIDE SEQUENCE [LARGE SCALE GENOMIC DNA]</scope>
    <source>
        <strain evidence="3">DSM 13327</strain>
    </source>
</reference>
<dbReference type="InterPro" id="IPR023883">
    <property type="entry name" value="CHP03980_redox-disulphide"/>
</dbReference>
<accession>A0A1I4GQV4</accession>
<sequence length="63" mass="6841">MAITKEQSINEVVEQYPNTIAIFRNYGMGCFGCAAARFENIEQGAAAHGIDIHALITDLNKAV</sequence>
<dbReference type="RefSeq" id="WP_007936428.1">
    <property type="nucleotide sequence ID" value="NZ_FOTS01000001.1"/>
</dbReference>
<dbReference type="InterPro" id="IPR015077">
    <property type="entry name" value="DUF1858"/>
</dbReference>
<dbReference type="Proteomes" id="UP000199520">
    <property type="component" value="Unassembled WGS sequence"/>
</dbReference>
<dbReference type="STRING" id="1123291.SAMN04490355_100166"/>
<dbReference type="Gene3D" id="1.10.3910.10">
    <property type="entry name" value="SP0561-like"/>
    <property type="match status" value="1"/>
</dbReference>
<evidence type="ECO:0000259" key="1">
    <source>
        <dbReference type="Pfam" id="PF08984"/>
    </source>
</evidence>
<dbReference type="OrthoDB" id="15017at2"/>
<dbReference type="EMBL" id="FOTS01000001">
    <property type="protein sequence ID" value="SFL31496.1"/>
    <property type="molecule type" value="Genomic_DNA"/>
</dbReference>
<feature type="domain" description="DUF1858" evidence="1">
    <location>
        <begin position="3"/>
        <end position="56"/>
    </location>
</feature>
<dbReference type="PANTHER" id="PTHR39341:SF1">
    <property type="entry name" value="DUF1858 DOMAIN-CONTAINING PROTEIN"/>
    <property type="match status" value="1"/>
</dbReference>
<dbReference type="AlphaFoldDB" id="A0A1I4GQV4"/>
<keyword evidence="3" id="KW-1185">Reference proteome</keyword>
<dbReference type="InterPro" id="IPR038062">
    <property type="entry name" value="ScdA-like_N_sf"/>
</dbReference>
<protein>
    <submittedName>
        <fullName evidence="2">Hybrid cluster protein-associated redox disulfide domain-containing protein</fullName>
    </submittedName>
</protein>
<evidence type="ECO:0000313" key="2">
    <source>
        <dbReference type="EMBL" id="SFL31496.1"/>
    </source>
</evidence>
<organism evidence="2 3">
    <name type="scientific">Pelosinus propionicus DSM 13327</name>
    <dbReference type="NCBI Taxonomy" id="1123291"/>
    <lineage>
        <taxon>Bacteria</taxon>
        <taxon>Bacillati</taxon>
        <taxon>Bacillota</taxon>
        <taxon>Negativicutes</taxon>
        <taxon>Selenomonadales</taxon>
        <taxon>Sporomusaceae</taxon>
        <taxon>Pelosinus</taxon>
    </lineage>
</organism>
<proteinExistence type="predicted"/>
<dbReference type="PANTHER" id="PTHR39341">
    <property type="entry name" value="BSL7085 PROTEIN"/>
    <property type="match status" value="1"/>
</dbReference>
<dbReference type="SUPFAM" id="SSF140683">
    <property type="entry name" value="SP0561-like"/>
    <property type="match status" value="1"/>
</dbReference>
<evidence type="ECO:0000313" key="3">
    <source>
        <dbReference type="Proteomes" id="UP000199520"/>
    </source>
</evidence>